<evidence type="ECO:0000256" key="1">
    <source>
        <dbReference type="SAM" id="Phobius"/>
    </source>
</evidence>
<organism evidence="2 3">
    <name type="scientific">Evtepia gabavorous</name>
    <dbReference type="NCBI Taxonomy" id="2211183"/>
    <lineage>
        <taxon>Bacteria</taxon>
        <taxon>Bacillati</taxon>
        <taxon>Bacillota</taxon>
        <taxon>Clostridia</taxon>
        <taxon>Eubacteriales</taxon>
        <taxon>Evtepia</taxon>
    </lineage>
</organism>
<comment type="caution">
    <text evidence="2">The sequence shown here is derived from an EMBL/GenBank/DDBJ whole genome shotgun (WGS) entry which is preliminary data.</text>
</comment>
<feature type="transmembrane region" description="Helical" evidence="1">
    <location>
        <begin position="72"/>
        <end position="96"/>
    </location>
</feature>
<dbReference type="OrthoDB" id="3172935at2"/>
<reference evidence="2 3" key="1">
    <citation type="submission" date="2018-07" db="EMBL/GenBank/DDBJ databases">
        <title>GABA Modulating Bacteria of the Human Gut Microbiota.</title>
        <authorList>
            <person name="Strandwitz P."/>
            <person name="Kim K.H."/>
            <person name="Terekhova D."/>
            <person name="Liu J.K."/>
            <person name="Sharma A."/>
            <person name="Levering J."/>
            <person name="Mcdonald D."/>
            <person name="Dietrich D."/>
            <person name="Ramadhar T.R."/>
            <person name="Lekbua A."/>
            <person name="Mroue N."/>
            <person name="Liston C."/>
            <person name="Stewart E.J."/>
            <person name="Dubin M.J."/>
            <person name="Zengler K."/>
            <person name="Knight R."/>
            <person name="Gilbert J.A."/>
            <person name="Clardy J."/>
            <person name="Lewis K."/>
        </authorList>
    </citation>
    <scope>NUCLEOTIDE SEQUENCE [LARGE SCALE GENOMIC DNA]</scope>
    <source>
        <strain evidence="2 3">KLE1738</strain>
    </source>
</reference>
<evidence type="ECO:0000313" key="2">
    <source>
        <dbReference type="EMBL" id="RFT06606.1"/>
    </source>
</evidence>
<accession>A0A3E2B3Q8</accession>
<protein>
    <submittedName>
        <fullName evidence="2">DUF4179 domain-containing protein</fullName>
    </submittedName>
</protein>
<proteinExistence type="predicted"/>
<dbReference type="Proteomes" id="UP000260649">
    <property type="component" value="Unassembled WGS sequence"/>
</dbReference>
<keyword evidence="1" id="KW-0472">Membrane</keyword>
<sequence length="359" mass="38762">MKKHDILFQAQEEAFIQALEEEMARETPDPNAIRAILDQLDRQTGGAAFDPDAGWRELQTRRPAKRRRLGRYPVVLAAVLVCLAVAGTALAVNLGLHEKLAAYFHLQSGESALLESAIENPVTTVSDQGISVTIRQTLANSSGLYVLYEVTTPESIALDPEKNWHMEGFLDLSSLPLQAPLGSSIFGNDIVEVTPHKITAVAYAYTPVGTMSSGTVHLRLTRLGYWEFSSSPQFIPIAEGTWHLTWHLTHIDPSITVTPPALPLPDGSGNIESISLSPFSCVVISTGAPASDWPVSLVLQNGSTLPLDASNGQYTTGRLSASGQENPQYYSYFQFHPLISPSDITALVIGGTRVSLGAS</sequence>
<keyword evidence="1" id="KW-1133">Transmembrane helix</keyword>
<keyword evidence="3" id="KW-1185">Reference proteome</keyword>
<dbReference type="RefSeq" id="WP_117142182.1">
    <property type="nucleotide sequence ID" value="NZ_CAKXKJ010000004.1"/>
</dbReference>
<gene>
    <name evidence="2" type="ORF">DV520_06355</name>
</gene>
<dbReference type="AlphaFoldDB" id="A0A3E2B3Q8"/>
<keyword evidence="1" id="KW-0812">Transmembrane</keyword>
<name>A0A3E2B3Q8_9FIRM</name>
<dbReference type="EMBL" id="QQRQ01000008">
    <property type="protein sequence ID" value="RFT06606.1"/>
    <property type="molecule type" value="Genomic_DNA"/>
</dbReference>
<evidence type="ECO:0000313" key="3">
    <source>
        <dbReference type="Proteomes" id="UP000260649"/>
    </source>
</evidence>
<dbReference type="GeneID" id="97995355"/>